<dbReference type="InterPro" id="IPR018035">
    <property type="entry name" value="Flagellar_FliH/T3SS_HrpE"/>
</dbReference>
<evidence type="ECO:0000256" key="7">
    <source>
        <dbReference type="ARBA" id="ARBA00023225"/>
    </source>
</evidence>
<evidence type="ECO:0000256" key="1">
    <source>
        <dbReference type="ARBA" id="ARBA00003041"/>
    </source>
</evidence>
<dbReference type="Pfam" id="PF02108">
    <property type="entry name" value="FliH"/>
    <property type="match status" value="1"/>
</dbReference>
<evidence type="ECO:0000256" key="4">
    <source>
        <dbReference type="ARBA" id="ARBA00022448"/>
    </source>
</evidence>
<feature type="coiled-coil region" evidence="8">
    <location>
        <begin position="35"/>
        <end position="95"/>
    </location>
</feature>
<gene>
    <name evidence="10" type="ORF">DAY19_02350</name>
</gene>
<comment type="caution">
    <text evidence="10">The sequence shown here is derived from an EMBL/GenBank/DDBJ whole genome shotgun (WGS) entry which is preliminary data.</text>
</comment>
<protein>
    <recommendedName>
        <fullName evidence="3">Flagellar assembly protein FliH</fullName>
    </recommendedName>
</protein>
<evidence type="ECO:0000256" key="8">
    <source>
        <dbReference type="SAM" id="Coils"/>
    </source>
</evidence>
<dbReference type="InterPro" id="IPR051472">
    <property type="entry name" value="T3SS_Stator/FliH"/>
</dbReference>
<keyword evidence="7" id="KW-1006">Bacterial flagellum protein export</keyword>
<dbReference type="SUPFAM" id="SSF160527">
    <property type="entry name" value="V-type ATPase subunit E-like"/>
    <property type="match status" value="1"/>
</dbReference>
<proteinExistence type="inferred from homology"/>
<dbReference type="PANTHER" id="PTHR34982:SF1">
    <property type="entry name" value="FLAGELLAR ASSEMBLY PROTEIN FLIH"/>
    <property type="match status" value="1"/>
</dbReference>
<dbReference type="PANTHER" id="PTHR34982">
    <property type="entry name" value="YOP PROTEINS TRANSLOCATION PROTEIN L"/>
    <property type="match status" value="1"/>
</dbReference>
<feature type="domain" description="Flagellar assembly protein FliH/Type III secretion system HrpE" evidence="9">
    <location>
        <begin position="125"/>
        <end position="250"/>
    </location>
</feature>
<dbReference type="RefSeq" id="WP_114705580.1">
    <property type="nucleotide sequence ID" value="NZ_QDKL01000001.1"/>
</dbReference>
<evidence type="ECO:0000313" key="10">
    <source>
        <dbReference type="EMBL" id="RZF22635.1"/>
    </source>
</evidence>
<name>A0ABY0IJ82_9BACT</name>
<keyword evidence="6" id="KW-0653">Protein transport</keyword>
<evidence type="ECO:0000256" key="5">
    <source>
        <dbReference type="ARBA" id="ARBA00022795"/>
    </source>
</evidence>
<sequence length="271" mass="31282">MTTEVKDYQFQSFSQKPMNSEVEDFEFQDFEGMSVREIEEKQKVIRVERQQARETGFDLNPIVHEARGIRAQEDSDFEQAVREEVEKRIQQVKEEAYREGLELGKEEGRKEVREELSASAEEKILLLNDMVSEVLSSRIKLLSAQKMQTYNLLRTIAKWVVLKELKDDGEYIVRLLEKLIVEAQTRDNLLIRVNEKHFEQMPEVLEVVQEKVGELKNARVEIDFDIEAPGIIVESSNGIVNGSLKTQLESLDKLFEAVGLASEEVDSDESE</sequence>
<keyword evidence="11" id="KW-1185">Reference proteome</keyword>
<accession>A0ABY0IJ82</accession>
<evidence type="ECO:0000256" key="2">
    <source>
        <dbReference type="ARBA" id="ARBA00006602"/>
    </source>
</evidence>
<keyword evidence="5" id="KW-1005">Bacterial flagellum biogenesis</keyword>
<keyword evidence="4" id="KW-0813">Transport</keyword>
<evidence type="ECO:0000256" key="6">
    <source>
        <dbReference type="ARBA" id="ARBA00022927"/>
    </source>
</evidence>
<evidence type="ECO:0000313" key="11">
    <source>
        <dbReference type="Proteomes" id="UP000443582"/>
    </source>
</evidence>
<keyword evidence="8" id="KW-0175">Coiled coil</keyword>
<reference evidence="11" key="1">
    <citation type="journal article" date="2019" name="Int. J. Syst. Evol. Microbiol.">
        <title>Halobacteriovorax valvorus sp. nov., a novel prokaryotic predator isolated from coastal seawater of China.</title>
        <authorList>
            <person name="Chen M.-X."/>
        </authorList>
    </citation>
    <scope>NUCLEOTIDE SEQUENCE [LARGE SCALE GENOMIC DNA]</scope>
    <source>
        <strain evidence="11">BL9</strain>
    </source>
</reference>
<evidence type="ECO:0000256" key="3">
    <source>
        <dbReference type="ARBA" id="ARBA00016507"/>
    </source>
</evidence>
<comment type="similarity">
    <text evidence="2">Belongs to the FliH family.</text>
</comment>
<comment type="function">
    <text evidence="1">Needed for flagellar regrowth and assembly.</text>
</comment>
<dbReference type="EMBL" id="QDKL01000001">
    <property type="protein sequence ID" value="RZF22635.1"/>
    <property type="molecule type" value="Genomic_DNA"/>
</dbReference>
<organism evidence="10 11">
    <name type="scientific">Halobacteriovorax vibrionivorans</name>
    <dbReference type="NCBI Taxonomy" id="2152716"/>
    <lineage>
        <taxon>Bacteria</taxon>
        <taxon>Pseudomonadati</taxon>
        <taxon>Bdellovibrionota</taxon>
        <taxon>Bacteriovoracia</taxon>
        <taxon>Bacteriovoracales</taxon>
        <taxon>Halobacteriovoraceae</taxon>
        <taxon>Halobacteriovorax</taxon>
    </lineage>
</organism>
<evidence type="ECO:0000259" key="9">
    <source>
        <dbReference type="Pfam" id="PF02108"/>
    </source>
</evidence>
<dbReference type="Proteomes" id="UP000443582">
    <property type="component" value="Unassembled WGS sequence"/>
</dbReference>